<dbReference type="EMBL" id="JBFXLS010000052">
    <property type="protein sequence ID" value="KAL2823485.1"/>
    <property type="molecule type" value="Genomic_DNA"/>
</dbReference>
<evidence type="ECO:0000256" key="1">
    <source>
        <dbReference type="SAM" id="MobiDB-lite"/>
    </source>
</evidence>
<keyword evidence="3" id="KW-1185">Reference proteome</keyword>
<comment type="caution">
    <text evidence="2">The sequence shown here is derived from an EMBL/GenBank/DDBJ whole genome shotgun (WGS) entry which is preliminary data.</text>
</comment>
<dbReference type="Proteomes" id="UP001610335">
    <property type="component" value="Unassembled WGS sequence"/>
</dbReference>
<feature type="compositionally biased region" description="Basic residues" evidence="1">
    <location>
        <begin position="112"/>
        <end position="124"/>
    </location>
</feature>
<organism evidence="2 3">
    <name type="scientific">Aspergillus cavernicola</name>
    <dbReference type="NCBI Taxonomy" id="176166"/>
    <lineage>
        <taxon>Eukaryota</taxon>
        <taxon>Fungi</taxon>
        <taxon>Dikarya</taxon>
        <taxon>Ascomycota</taxon>
        <taxon>Pezizomycotina</taxon>
        <taxon>Eurotiomycetes</taxon>
        <taxon>Eurotiomycetidae</taxon>
        <taxon>Eurotiales</taxon>
        <taxon>Aspergillaceae</taxon>
        <taxon>Aspergillus</taxon>
        <taxon>Aspergillus subgen. Nidulantes</taxon>
    </lineage>
</organism>
<feature type="compositionally biased region" description="Polar residues" evidence="1">
    <location>
        <begin position="136"/>
        <end position="146"/>
    </location>
</feature>
<reference evidence="2 3" key="1">
    <citation type="submission" date="2024-07" db="EMBL/GenBank/DDBJ databases">
        <title>Section-level genome sequencing and comparative genomics of Aspergillus sections Usti and Cavernicolus.</title>
        <authorList>
            <consortium name="Lawrence Berkeley National Laboratory"/>
            <person name="Nybo J.L."/>
            <person name="Vesth T.C."/>
            <person name="Theobald S."/>
            <person name="Frisvad J.C."/>
            <person name="Larsen T.O."/>
            <person name="Kjaerboelling I."/>
            <person name="Rothschild-Mancinelli K."/>
            <person name="Lyhne E.K."/>
            <person name="Kogle M.E."/>
            <person name="Barry K."/>
            <person name="Clum A."/>
            <person name="Na H."/>
            <person name="Ledsgaard L."/>
            <person name="Lin J."/>
            <person name="Lipzen A."/>
            <person name="Kuo A."/>
            <person name="Riley R."/>
            <person name="Mondo S."/>
            <person name="LaButti K."/>
            <person name="Haridas S."/>
            <person name="Pangalinan J."/>
            <person name="Salamov A.A."/>
            <person name="Simmons B.A."/>
            <person name="Magnuson J.K."/>
            <person name="Chen J."/>
            <person name="Drula E."/>
            <person name="Henrissat B."/>
            <person name="Wiebenga A."/>
            <person name="Lubbers R.J."/>
            <person name="Gomes A.C."/>
            <person name="Makela M.R."/>
            <person name="Stajich J."/>
            <person name="Grigoriev I.V."/>
            <person name="Mortensen U.H."/>
            <person name="De vries R.P."/>
            <person name="Baker S.E."/>
            <person name="Andersen M.R."/>
        </authorList>
    </citation>
    <scope>NUCLEOTIDE SEQUENCE [LARGE SCALE GENOMIC DNA]</scope>
    <source>
        <strain evidence="2 3">CBS 600.67</strain>
    </source>
</reference>
<feature type="region of interest" description="Disordered" evidence="1">
    <location>
        <begin position="112"/>
        <end position="164"/>
    </location>
</feature>
<name>A0ABR4I6Z8_9EURO</name>
<evidence type="ECO:0000313" key="2">
    <source>
        <dbReference type="EMBL" id="KAL2823485.1"/>
    </source>
</evidence>
<gene>
    <name evidence="2" type="ORF">BDW59DRAFT_180652</name>
</gene>
<protein>
    <submittedName>
        <fullName evidence="2">Uncharacterized protein</fullName>
    </submittedName>
</protein>
<evidence type="ECO:0000313" key="3">
    <source>
        <dbReference type="Proteomes" id="UP001610335"/>
    </source>
</evidence>
<proteinExistence type="predicted"/>
<accession>A0ABR4I6Z8</accession>
<sequence length="494" mass="56094">MEPKTNGINDFPAHWQTTLLGEAFWKDAENWNKHTNDRIEAGKFPFNIGPEQTPRAPSITTTAADEDEIVEVELSEKRSRHFSMSDALGLNSLTGRTNINLFPPTRAFYLGRHSRSHSRSKNRGRSSSATPENRRSNSLIRSTFSMMSGRKKMMEEEDEELKSKPEPAVTILNFTTDQATPANPLMEFRGGSFWAALPRDRRTLGLDVFHPIQVKDTNDKENTPIQNKNKTKSANEIENAGDLTIFPIGEMAPLCMFRNLHVLKLTGMMQSYQMYIFQAAWLNTNLEELEIGMSLPPRLRRGYKWPFIKGGWQLNKATYDEPVYYGTGEGSLLRQVGCAEYLDKMCLEKAKIRAMAMGNTRNRLSIRTLVLTGVVIDADPFLHWFDPKRLKCIHFKDDCVDAGFYLSHCMRKVSLLFPHEIHQPVIFGQNVNPLKELKVIELNGGNKVGEISFRGPQSLKEDIPRNPHAEASNYFLPLSLPHLGDVSIKINKPT</sequence>